<gene>
    <name evidence="2" type="ORF">G5714_023248</name>
</gene>
<dbReference type="AlphaFoldDB" id="A0A7J6BN05"/>
<feature type="compositionally biased region" description="Basic and acidic residues" evidence="1">
    <location>
        <begin position="81"/>
        <end position="92"/>
    </location>
</feature>
<proteinExistence type="predicted"/>
<comment type="caution">
    <text evidence="2">The sequence shown here is derived from an EMBL/GenBank/DDBJ whole genome shotgun (WGS) entry which is preliminary data.</text>
</comment>
<organism evidence="2 3">
    <name type="scientific">Onychostoma macrolepis</name>
    <dbReference type="NCBI Taxonomy" id="369639"/>
    <lineage>
        <taxon>Eukaryota</taxon>
        <taxon>Metazoa</taxon>
        <taxon>Chordata</taxon>
        <taxon>Craniata</taxon>
        <taxon>Vertebrata</taxon>
        <taxon>Euteleostomi</taxon>
        <taxon>Actinopterygii</taxon>
        <taxon>Neopterygii</taxon>
        <taxon>Teleostei</taxon>
        <taxon>Ostariophysi</taxon>
        <taxon>Cypriniformes</taxon>
        <taxon>Cyprinidae</taxon>
        <taxon>Acrossocheilinae</taxon>
        <taxon>Onychostoma</taxon>
    </lineage>
</organism>
<sequence length="105" mass="11784">MSRTSGRPTRLKEYASDFESRLQMCRGSSVADIYSKSASEGSSICGALIERAPPLCGKFGRWRSREGLWTALTRRRNQKPGAKEHFQKESEGKLCTTKQQKSLAK</sequence>
<evidence type="ECO:0000313" key="3">
    <source>
        <dbReference type="Proteomes" id="UP000579812"/>
    </source>
</evidence>
<evidence type="ECO:0000313" key="2">
    <source>
        <dbReference type="EMBL" id="KAF4095645.1"/>
    </source>
</evidence>
<name>A0A7J6BN05_9TELE</name>
<evidence type="ECO:0000256" key="1">
    <source>
        <dbReference type="SAM" id="MobiDB-lite"/>
    </source>
</evidence>
<feature type="region of interest" description="Disordered" evidence="1">
    <location>
        <begin position="71"/>
        <end position="105"/>
    </location>
</feature>
<keyword evidence="3" id="KW-1185">Reference proteome</keyword>
<dbReference type="EMBL" id="JAAMOB010000024">
    <property type="protein sequence ID" value="KAF4095645.1"/>
    <property type="molecule type" value="Genomic_DNA"/>
</dbReference>
<reference evidence="2 3" key="1">
    <citation type="submission" date="2020-04" db="EMBL/GenBank/DDBJ databases">
        <title>Chromosome-level genome assembly of a cyprinid fish Onychostoma macrolepis by integration of Nanopore Sequencing, Bionano and Hi-C technology.</title>
        <authorList>
            <person name="Wang D."/>
        </authorList>
    </citation>
    <scope>NUCLEOTIDE SEQUENCE [LARGE SCALE GENOMIC DNA]</scope>
    <source>
        <strain evidence="2">SWU-2019</strain>
        <tissue evidence="2">Muscle</tissue>
    </source>
</reference>
<accession>A0A7J6BN05</accession>
<dbReference type="Proteomes" id="UP000579812">
    <property type="component" value="Unassembled WGS sequence"/>
</dbReference>
<protein>
    <submittedName>
        <fullName evidence="2">Uncharacterized protein</fullName>
    </submittedName>
</protein>
<feature type="compositionally biased region" description="Polar residues" evidence="1">
    <location>
        <begin position="96"/>
        <end position="105"/>
    </location>
</feature>